<reference evidence="2" key="2">
    <citation type="submission" date="2015-01" db="EMBL/GenBank/DDBJ databases">
        <title>Evolutionary Origins and Diversification of the Mycorrhizal Mutualists.</title>
        <authorList>
            <consortium name="DOE Joint Genome Institute"/>
            <consortium name="Mycorrhizal Genomics Consortium"/>
            <person name="Kohler A."/>
            <person name="Kuo A."/>
            <person name="Nagy L.G."/>
            <person name="Floudas D."/>
            <person name="Copeland A."/>
            <person name="Barry K.W."/>
            <person name="Cichocki N."/>
            <person name="Veneault-Fourrey C."/>
            <person name="LaButti K."/>
            <person name="Lindquist E.A."/>
            <person name="Lipzen A."/>
            <person name="Lundell T."/>
            <person name="Morin E."/>
            <person name="Murat C."/>
            <person name="Riley R."/>
            <person name="Ohm R."/>
            <person name="Sun H."/>
            <person name="Tunlid A."/>
            <person name="Henrissat B."/>
            <person name="Grigoriev I.V."/>
            <person name="Hibbett D.S."/>
            <person name="Martin F."/>
        </authorList>
    </citation>
    <scope>NUCLEOTIDE SEQUENCE [LARGE SCALE GENOMIC DNA]</scope>
    <source>
        <strain evidence="2">Marx 270</strain>
    </source>
</reference>
<keyword evidence="2" id="KW-1185">Reference proteome</keyword>
<dbReference type="InParanoid" id="A0A0C3J6W3"/>
<gene>
    <name evidence="1" type="ORF">M404DRAFT_36113</name>
</gene>
<dbReference type="Proteomes" id="UP000054217">
    <property type="component" value="Unassembled WGS sequence"/>
</dbReference>
<reference evidence="1 2" key="1">
    <citation type="submission" date="2014-04" db="EMBL/GenBank/DDBJ databases">
        <authorList>
            <consortium name="DOE Joint Genome Institute"/>
            <person name="Kuo A."/>
            <person name="Kohler A."/>
            <person name="Costa M.D."/>
            <person name="Nagy L.G."/>
            <person name="Floudas D."/>
            <person name="Copeland A."/>
            <person name="Barry K.W."/>
            <person name="Cichocki N."/>
            <person name="Veneault-Fourrey C."/>
            <person name="LaButti K."/>
            <person name="Lindquist E.A."/>
            <person name="Lipzen A."/>
            <person name="Lundell T."/>
            <person name="Morin E."/>
            <person name="Murat C."/>
            <person name="Sun H."/>
            <person name="Tunlid A."/>
            <person name="Henrissat B."/>
            <person name="Grigoriev I.V."/>
            <person name="Hibbett D.S."/>
            <person name="Martin F."/>
            <person name="Nordberg H.P."/>
            <person name="Cantor M.N."/>
            <person name="Hua S.X."/>
        </authorList>
    </citation>
    <scope>NUCLEOTIDE SEQUENCE [LARGE SCALE GENOMIC DNA]</scope>
    <source>
        <strain evidence="1 2">Marx 270</strain>
    </source>
</reference>
<proteinExistence type="predicted"/>
<dbReference type="AlphaFoldDB" id="A0A0C3J6W3"/>
<accession>A0A0C3J6W3</accession>
<sequence>MSFQLNTQSNSTTSEPETQALITKLHALRHMASTSHHDTSIEPSLERNDRMTTITYIGSPDSITFTPEIQAPTADSQCQHTFILPHDSDSELNNTTITDIGRYEHDNDFTSAIGFQHDISQFILDNLAHLFKEDAYGIPETQPTILDPSLPQLPPWLPEGKYHQAKSSGTRWMRKRSPL</sequence>
<dbReference type="EMBL" id="KN832170">
    <property type="protein sequence ID" value="KIN93421.1"/>
    <property type="molecule type" value="Genomic_DNA"/>
</dbReference>
<evidence type="ECO:0000313" key="1">
    <source>
        <dbReference type="EMBL" id="KIN93421.1"/>
    </source>
</evidence>
<organism evidence="1 2">
    <name type="scientific">Pisolithus tinctorius Marx 270</name>
    <dbReference type="NCBI Taxonomy" id="870435"/>
    <lineage>
        <taxon>Eukaryota</taxon>
        <taxon>Fungi</taxon>
        <taxon>Dikarya</taxon>
        <taxon>Basidiomycota</taxon>
        <taxon>Agaricomycotina</taxon>
        <taxon>Agaricomycetes</taxon>
        <taxon>Agaricomycetidae</taxon>
        <taxon>Boletales</taxon>
        <taxon>Sclerodermatineae</taxon>
        <taxon>Pisolithaceae</taxon>
        <taxon>Pisolithus</taxon>
    </lineage>
</organism>
<name>A0A0C3J6W3_PISTI</name>
<evidence type="ECO:0000313" key="2">
    <source>
        <dbReference type="Proteomes" id="UP000054217"/>
    </source>
</evidence>
<dbReference type="HOGENOM" id="CLU_1504048_0_0_1"/>
<protein>
    <submittedName>
        <fullName evidence="1">Uncharacterized protein</fullName>
    </submittedName>
</protein>